<dbReference type="Pfam" id="PF13307">
    <property type="entry name" value="Helicase_C_2"/>
    <property type="match status" value="1"/>
</dbReference>
<evidence type="ECO:0000256" key="4">
    <source>
        <dbReference type="ARBA" id="ARBA00022763"/>
    </source>
</evidence>
<evidence type="ECO:0000256" key="7">
    <source>
        <dbReference type="ARBA" id="ARBA00022840"/>
    </source>
</evidence>
<dbReference type="InterPro" id="IPR010614">
    <property type="entry name" value="RAD3-like_helicase_DEAD"/>
</dbReference>
<reference evidence="16" key="2">
    <citation type="submission" date="2020-12" db="EMBL/GenBank/DDBJ databases">
        <title>New Spironucleus salmonicida genome in near-complete chromosomes.</title>
        <authorList>
            <person name="Xu F."/>
            <person name="Kurt Z."/>
            <person name="Jimenez-Gonzalez A."/>
            <person name="Astvaldsson A."/>
            <person name="Andersson J.O."/>
            <person name="Svard S.G."/>
        </authorList>
    </citation>
    <scope>NUCLEOTIDE SEQUENCE</scope>
    <source>
        <strain evidence="16">ATCC 50377</strain>
    </source>
</reference>
<dbReference type="GO" id="GO:0005524">
    <property type="term" value="F:ATP binding"/>
    <property type="evidence" value="ECO:0007669"/>
    <property type="project" value="UniProtKB-KW"/>
</dbReference>
<dbReference type="PANTHER" id="PTHR11472:SF34">
    <property type="entry name" value="REGULATOR OF TELOMERE ELONGATION HELICASE 1"/>
    <property type="match status" value="1"/>
</dbReference>
<dbReference type="InterPro" id="IPR045028">
    <property type="entry name" value="DinG/Rad3-like"/>
</dbReference>
<evidence type="ECO:0000256" key="13">
    <source>
        <dbReference type="SAM" id="Coils"/>
    </source>
</evidence>
<feature type="coiled-coil region" evidence="13">
    <location>
        <begin position="479"/>
        <end position="506"/>
    </location>
</feature>
<evidence type="ECO:0000313" key="16">
    <source>
        <dbReference type="EMBL" id="KAH0576497.1"/>
    </source>
</evidence>
<dbReference type="SMART" id="SM00488">
    <property type="entry name" value="DEXDc2"/>
    <property type="match status" value="1"/>
</dbReference>
<reference evidence="15 16" key="1">
    <citation type="journal article" date="2014" name="PLoS Genet.">
        <title>The Genome of Spironucleus salmonicida Highlights a Fish Pathogen Adapted to Fluctuating Environments.</title>
        <authorList>
            <person name="Xu F."/>
            <person name="Jerlstrom-Hultqvist J."/>
            <person name="Einarsson E."/>
            <person name="Astvaldsson A."/>
            <person name="Svard S.G."/>
            <person name="Andersson J.O."/>
        </authorList>
    </citation>
    <scope>NUCLEOTIDE SEQUENCE</scope>
    <source>
        <strain evidence="16">ATCC 50377</strain>
    </source>
</reference>
<evidence type="ECO:0000256" key="11">
    <source>
        <dbReference type="ARBA" id="ARBA00023204"/>
    </source>
</evidence>
<evidence type="ECO:0000256" key="2">
    <source>
        <dbReference type="ARBA" id="ARBA00022723"/>
    </source>
</evidence>
<dbReference type="EMBL" id="KI546089">
    <property type="protein sequence ID" value="EST45777.1"/>
    <property type="molecule type" value="Genomic_DNA"/>
</dbReference>
<dbReference type="SMART" id="SM00491">
    <property type="entry name" value="HELICc2"/>
    <property type="match status" value="1"/>
</dbReference>
<organism evidence="15">
    <name type="scientific">Spironucleus salmonicida</name>
    <dbReference type="NCBI Taxonomy" id="348837"/>
    <lineage>
        <taxon>Eukaryota</taxon>
        <taxon>Metamonada</taxon>
        <taxon>Diplomonadida</taxon>
        <taxon>Hexamitidae</taxon>
        <taxon>Hexamitinae</taxon>
        <taxon>Spironucleus</taxon>
    </lineage>
</organism>
<keyword evidence="12" id="KW-0413">Isomerase</keyword>
<dbReference type="Proteomes" id="UP000018208">
    <property type="component" value="Unassembled WGS sequence"/>
</dbReference>
<evidence type="ECO:0000256" key="1">
    <source>
        <dbReference type="ARBA" id="ARBA00022485"/>
    </source>
</evidence>
<dbReference type="GO" id="GO:0046872">
    <property type="term" value="F:metal ion binding"/>
    <property type="evidence" value="ECO:0007669"/>
    <property type="project" value="UniProtKB-KW"/>
</dbReference>
<evidence type="ECO:0000256" key="3">
    <source>
        <dbReference type="ARBA" id="ARBA00022741"/>
    </source>
</evidence>
<keyword evidence="10" id="KW-0238">DNA-binding</keyword>
<evidence type="ECO:0000256" key="8">
    <source>
        <dbReference type="ARBA" id="ARBA00023004"/>
    </source>
</evidence>
<evidence type="ECO:0000256" key="9">
    <source>
        <dbReference type="ARBA" id="ARBA00023014"/>
    </source>
</evidence>
<dbReference type="GO" id="GO:0003678">
    <property type="term" value="F:DNA helicase activity"/>
    <property type="evidence" value="ECO:0007669"/>
    <property type="project" value="InterPro"/>
</dbReference>
<evidence type="ECO:0000256" key="12">
    <source>
        <dbReference type="ARBA" id="ARBA00023235"/>
    </source>
</evidence>
<dbReference type="InterPro" id="IPR006554">
    <property type="entry name" value="Helicase-like_DEXD_c2"/>
</dbReference>
<gene>
    <name evidence="15" type="ORF">SS50377_14349</name>
    <name evidence="16" type="ORF">SS50377_22061</name>
</gene>
<accession>V6LM61</accession>
<dbReference type="InterPro" id="IPR006555">
    <property type="entry name" value="ATP-dep_Helicase_C"/>
</dbReference>
<dbReference type="AlphaFoldDB" id="V6LM61"/>
<evidence type="ECO:0000259" key="14">
    <source>
        <dbReference type="PROSITE" id="PS51193"/>
    </source>
</evidence>
<dbReference type="VEuPathDB" id="GiardiaDB:SS50377_22061"/>
<dbReference type="EMBL" id="AUWU02000002">
    <property type="protein sequence ID" value="KAH0576497.1"/>
    <property type="molecule type" value="Genomic_DNA"/>
</dbReference>
<name>V6LM61_9EUKA</name>
<keyword evidence="17" id="KW-1185">Reference proteome</keyword>
<dbReference type="Gene3D" id="1.10.275.30">
    <property type="match status" value="1"/>
</dbReference>
<dbReference type="GO" id="GO:0016818">
    <property type="term" value="F:hydrolase activity, acting on acid anhydrides, in phosphorus-containing anhydrides"/>
    <property type="evidence" value="ECO:0007669"/>
    <property type="project" value="InterPro"/>
</dbReference>
<keyword evidence="8" id="KW-0408">Iron</keyword>
<evidence type="ECO:0000313" key="15">
    <source>
        <dbReference type="EMBL" id="EST45777.1"/>
    </source>
</evidence>
<dbReference type="SUPFAM" id="SSF52540">
    <property type="entry name" value="P-loop containing nucleoside triphosphate hydrolases"/>
    <property type="match status" value="1"/>
</dbReference>
<feature type="domain" description="Helicase ATP-binding" evidence="14">
    <location>
        <begin position="2"/>
        <end position="326"/>
    </location>
</feature>
<dbReference type="Pfam" id="PF06733">
    <property type="entry name" value="DEAD_2"/>
    <property type="match status" value="1"/>
</dbReference>
<keyword evidence="1" id="KW-0004">4Fe-4S</keyword>
<evidence type="ECO:0000256" key="6">
    <source>
        <dbReference type="ARBA" id="ARBA00022806"/>
    </source>
</evidence>
<keyword evidence="2" id="KW-0479">Metal-binding</keyword>
<keyword evidence="4" id="KW-0227">DNA damage</keyword>
<dbReference type="Gene3D" id="3.40.50.300">
    <property type="entry name" value="P-loop containing nucleotide triphosphate hydrolases"/>
    <property type="match status" value="3"/>
</dbReference>
<dbReference type="GO" id="GO:0006281">
    <property type="term" value="P:DNA repair"/>
    <property type="evidence" value="ECO:0007669"/>
    <property type="project" value="UniProtKB-KW"/>
</dbReference>
<keyword evidence="5" id="KW-0378">Hydrolase</keyword>
<keyword evidence="9" id="KW-0411">Iron-sulfur</keyword>
<dbReference type="PROSITE" id="PS51193">
    <property type="entry name" value="HELICASE_ATP_BIND_2"/>
    <property type="match status" value="1"/>
</dbReference>
<dbReference type="GO" id="GO:0051539">
    <property type="term" value="F:4 iron, 4 sulfur cluster binding"/>
    <property type="evidence" value="ECO:0007669"/>
    <property type="project" value="UniProtKB-KW"/>
</dbReference>
<dbReference type="GO" id="GO:0003677">
    <property type="term" value="F:DNA binding"/>
    <property type="evidence" value="ECO:0007669"/>
    <property type="project" value="UniProtKB-KW"/>
</dbReference>
<dbReference type="InterPro" id="IPR027417">
    <property type="entry name" value="P-loop_NTPase"/>
</dbReference>
<keyword evidence="3" id="KW-0547">Nucleotide-binding</keyword>
<evidence type="ECO:0000313" key="17">
    <source>
        <dbReference type="Proteomes" id="UP000018208"/>
    </source>
</evidence>
<proteinExistence type="predicted"/>
<keyword evidence="6 16" id="KW-0347">Helicase</keyword>
<keyword evidence="7" id="KW-0067">ATP-binding</keyword>
<sequence>MTLKYIQFPYKPYDIQIKLMEYLEEQYIQKQSALIESPTGTGKSLMIVFSTYNYLRKLRDFQIRPSAVIPKPILPGWIQQTVYENEQLQTQKDSQAIDDYVKGFIPLSEDIKTLDELHSIIPDIISSMILCNTNNSGAIIYASRTHMQCQQIQYDYVNLQQLKISVLAGRNQYCIHTQRDIEDIFDLDQFCKDTACLYKKSGKIHNFMIDCLKNNYDYIETKSHAIKKSACPYYAQKQASYLADLVIMPHNNLIEELKKQQSILTRQSQIIISDESHNLLSLADENLDIKIQLQDLVLFNNEISQYIERRGDYIVAKHIFLINQIYAVTKKLENVIKRTKNELILRDNDLHQFFIQNKLDINILPQINLFQQQRFIYRISPHNHSTFYKIIKFITIISQYHYSEMLLVINEVMRVCVINSRIKVASNVESIILIGGTMQPFKSFEDIFDIKFNTYEGDPVLEKDSLKVLLCDQVKFTLNNQTYDNLVKLSNMLQQLRKKFNKKQQTVCFLPSKRVLETFKSVCNGENFLFESKNSIDELKTTEYSILMGVLGGNLSEGIDFKDDLCRLLVIVGIPLANIGDPVVKARGNINVKAMRLVNQAIGRAVRWKGDYANVILLDERYKYEISSLSKWIRERIVSQNSIFDQIIQHSWK</sequence>
<keyword evidence="11" id="KW-0234">DNA repair</keyword>
<dbReference type="OrthoDB" id="19182at2759"/>
<evidence type="ECO:0000256" key="10">
    <source>
        <dbReference type="ARBA" id="ARBA00023125"/>
    </source>
</evidence>
<dbReference type="InterPro" id="IPR014013">
    <property type="entry name" value="Helic_SF1/SF2_ATP-bd_DinG/Rad3"/>
</dbReference>
<protein>
    <submittedName>
        <fullName evidence="15">Rad3-like ATP dependent DNA binding helicase</fullName>
    </submittedName>
    <submittedName>
        <fullName evidence="16">Rad3-related DNA helicase</fullName>
    </submittedName>
</protein>
<evidence type="ECO:0000256" key="5">
    <source>
        <dbReference type="ARBA" id="ARBA00022801"/>
    </source>
</evidence>
<dbReference type="PANTHER" id="PTHR11472">
    <property type="entry name" value="DNA REPAIR DEAD HELICASE RAD3/XP-D SUBFAMILY MEMBER"/>
    <property type="match status" value="1"/>
</dbReference>
<keyword evidence="13" id="KW-0175">Coiled coil</keyword>